<evidence type="ECO:0000313" key="11">
    <source>
        <dbReference type="EMBL" id="RZC32934.1"/>
    </source>
</evidence>
<evidence type="ECO:0000259" key="10">
    <source>
        <dbReference type="PROSITE" id="PS51020"/>
    </source>
</evidence>
<dbReference type="FunFam" id="2.60.40.2130:FF:000002">
    <property type="entry name" value="Putative Spondin-1"/>
    <property type="match status" value="1"/>
</dbReference>
<comment type="caution">
    <text evidence="11">The sequence shown here is derived from an EMBL/GenBank/DDBJ whole genome shotgun (WGS) entry which is preliminary data.</text>
</comment>
<dbReference type="GO" id="GO:0007155">
    <property type="term" value="P:cell adhesion"/>
    <property type="evidence" value="ECO:0007669"/>
    <property type="project" value="UniProtKB-KW"/>
</dbReference>
<dbReference type="InterPro" id="IPR042307">
    <property type="entry name" value="Reeler_sf"/>
</dbReference>
<evidence type="ECO:0000256" key="5">
    <source>
        <dbReference type="ARBA" id="ARBA00022889"/>
    </source>
</evidence>
<sequence>MKLGNCFIIGLILAYASKSYSHSCLKIPKSRNVNDDDRYIIEISGNPKGYAPNENYTISLKSNPSFGDNRFIEFTLVVEPQSLNPERSAGHFHLIDKLLTTFNSECPLTVTQTSTVPKESVDVLWQAPPEDNGCVVVKAIALESPTVWFTKTLQKVLCQENEKNEDTLPPVLETCSACNEAKYEVAFQGLWSRNTHPKGFPEDPWKTKLGDVIGASHKYSKSFWQQATLASPGLKLLAEEGNTSQLETELKEMLQNDDIRTIIKARELAHPKITGTSYTVFRVDSENHLISLVSKITPSPDWIVGVSNLDLCLENGSWAASYTFNLYPWDVGTDDGLTYDSPDEPSESHQLIRLIKSNVPNREESPFYDPDGGPIKPLAKLHLIRKKLYEKDCNSMNTETNNYMKITCQLSDWSEWSSCSVTCGKGVRTRDRHFNVDSKCMEDESEQLQETEECDTGEVCDGSVPS</sequence>
<dbReference type="InterPro" id="IPR000884">
    <property type="entry name" value="TSP1_rpt"/>
</dbReference>
<dbReference type="NCBIfam" id="NF038123">
    <property type="entry name" value="NF038123_dom"/>
    <property type="match status" value="1"/>
</dbReference>
<dbReference type="Pfam" id="PF00090">
    <property type="entry name" value="TSP_1"/>
    <property type="match status" value="1"/>
</dbReference>
<feature type="domain" description="Spondin" evidence="10">
    <location>
        <begin position="171"/>
        <end position="363"/>
    </location>
</feature>
<dbReference type="InterPro" id="IPR051418">
    <property type="entry name" value="Spondin/Thrombospondin_T1"/>
</dbReference>
<feature type="signal peptide" evidence="8">
    <location>
        <begin position="1"/>
        <end position="21"/>
    </location>
</feature>
<keyword evidence="4" id="KW-0677">Repeat</keyword>
<dbReference type="PROSITE" id="PS51020">
    <property type="entry name" value="SPONDIN"/>
    <property type="match status" value="1"/>
</dbReference>
<organism evidence="11 12">
    <name type="scientific">Asbolus verrucosus</name>
    <name type="common">Desert ironclad beetle</name>
    <dbReference type="NCBI Taxonomy" id="1661398"/>
    <lineage>
        <taxon>Eukaryota</taxon>
        <taxon>Metazoa</taxon>
        <taxon>Ecdysozoa</taxon>
        <taxon>Arthropoda</taxon>
        <taxon>Hexapoda</taxon>
        <taxon>Insecta</taxon>
        <taxon>Pterygota</taxon>
        <taxon>Neoptera</taxon>
        <taxon>Endopterygota</taxon>
        <taxon>Coleoptera</taxon>
        <taxon>Polyphaga</taxon>
        <taxon>Cucujiformia</taxon>
        <taxon>Tenebrionidae</taxon>
        <taxon>Pimeliinae</taxon>
        <taxon>Asbolus</taxon>
    </lineage>
</organism>
<keyword evidence="5" id="KW-0130">Cell adhesion</keyword>
<gene>
    <name evidence="11" type="ORF">BDFB_005394</name>
</gene>
<feature type="compositionally biased region" description="Acidic residues" evidence="7">
    <location>
        <begin position="445"/>
        <end position="458"/>
    </location>
</feature>
<dbReference type="PROSITE" id="PS50092">
    <property type="entry name" value="TSP1"/>
    <property type="match status" value="1"/>
</dbReference>
<evidence type="ECO:0000256" key="6">
    <source>
        <dbReference type="ARBA" id="ARBA00030964"/>
    </source>
</evidence>
<name>A0A482VJU2_ASBVE</name>
<dbReference type="InterPro" id="IPR002861">
    <property type="entry name" value="Reeler_dom"/>
</dbReference>
<dbReference type="GO" id="GO:0031012">
    <property type="term" value="C:extracellular matrix"/>
    <property type="evidence" value="ECO:0007669"/>
    <property type="project" value="TreeGrafter"/>
</dbReference>
<feature type="chain" id="PRO_5019739831" description="Spondin-1" evidence="8">
    <location>
        <begin position="22"/>
        <end position="466"/>
    </location>
</feature>
<dbReference type="SMART" id="SM00209">
    <property type="entry name" value="TSP1"/>
    <property type="match status" value="1"/>
</dbReference>
<dbReference type="EMBL" id="QDEB01093266">
    <property type="protein sequence ID" value="RZC32934.1"/>
    <property type="molecule type" value="Genomic_DNA"/>
</dbReference>
<dbReference type="Pfam" id="PF06468">
    <property type="entry name" value="Spond_N"/>
    <property type="match status" value="1"/>
</dbReference>
<dbReference type="PROSITE" id="PS51019">
    <property type="entry name" value="REELIN"/>
    <property type="match status" value="1"/>
</dbReference>
<evidence type="ECO:0000256" key="8">
    <source>
        <dbReference type="SAM" id="SignalP"/>
    </source>
</evidence>
<feature type="domain" description="Reelin" evidence="9">
    <location>
        <begin position="1"/>
        <end position="170"/>
    </location>
</feature>
<dbReference type="Proteomes" id="UP000292052">
    <property type="component" value="Unassembled WGS sequence"/>
</dbReference>
<dbReference type="CDD" id="cd08544">
    <property type="entry name" value="Reeler"/>
    <property type="match status" value="1"/>
</dbReference>
<dbReference type="OrthoDB" id="347314at2759"/>
<evidence type="ECO:0000313" key="12">
    <source>
        <dbReference type="Proteomes" id="UP000292052"/>
    </source>
</evidence>
<keyword evidence="3" id="KW-0964">Secreted</keyword>
<dbReference type="SUPFAM" id="SSF82895">
    <property type="entry name" value="TSP-1 type 1 repeat"/>
    <property type="match status" value="1"/>
</dbReference>
<keyword evidence="3" id="KW-0272">Extracellular matrix</keyword>
<dbReference type="Gene3D" id="2.20.100.10">
    <property type="entry name" value="Thrombospondin type-1 (TSP1) repeat"/>
    <property type="match status" value="1"/>
</dbReference>
<evidence type="ECO:0000256" key="7">
    <source>
        <dbReference type="SAM" id="MobiDB-lite"/>
    </source>
</evidence>
<dbReference type="InterPro" id="IPR036383">
    <property type="entry name" value="TSP1_rpt_sf"/>
</dbReference>
<feature type="region of interest" description="Disordered" evidence="7">
    <location>
        <begin position="445"/>
        <end position="466"/>
    </location>
</feature>
<dbReference type="PANTHER" id="PTHR11311">
    <property type="entry name" value="SPONDIN"/>
    <property type="match status" value="1"/>
</dbReference>
<evidence type="ECO:0000259" key="9">
    <source>
        <dbReference type="PROSITE" id="PS51019"/>
    </source>
</evidence>
<accession>A0A482VJU2</accession>
<protein>
    <recommendedName>
        <fullName evidence="2">Spondin-1</fullName>
    </recommendedName>
    <alternativeName>
        <fullName evidence="6">F-spondin</fullName>
    </alternativeName>
</protein>
<comment type="subcellular location">
    <subcellularLocation>
        <location evidence="1">Secreted</location>
        <location evidence="1">Extracellular space</location>
        <location evidence="1">Extracellular matrix</location>
    </subcellularLocation>
</comment>
<reference evidence="11 12" key="1">
    <citation type="submission" date="2017-03" db="EMBL/GenBank/DDBJ databases">
        <title>Genome of the blue death feigning beetle - Asbolus verrucosus.</title>
        <authorList>
            <person name="Rider S.D."/>
        </authorList>
    </citation>
    <scope>NUCLEOTIDE SEQUENCE [LARGE SCALE GENOMIC DNA]</scope>
    <source>
        <strain evidence="11">Butters</strain>
        <tissue evidence="11">Head and leg muscle</tissue>
    </source>
</reference>
<dbReference type="Pfam" id="PF02014">
    <property type="entry name" value="Reeler"/>
    <property type="match status" value="1"/>
</dbReference>
<evidence type="ECO:0000256" key="3">
    <source>
        <dbReference type="ARBA" id="ARBA00022530"/>
    </source>
</evidence>
<evidence type="ECO:0000256" key="2">
    <source>
        <dbReference type="ARBA" id="ARBA00019594"/>
    </source>
</evidence>
<keyword evidence="12" id="KW-1185">Reference proteome</keyword>
<evidence type="ECO:0000256" key="4">
    <source>
        <dbReference type="ARBA" id="ARBA00022737"/>
    </source>
</evidence>
<feature type="non-terminal residue" evidence="11">
    <location>
        <position position="466"/>
    </location>
</feature>
<evidence type="ECO:0000256" key="1">
    <source>
        <dbReference type="ARBA" id="ARBA00004498"/>
    </source>
</evidence>
<dbReference type="InterPro" id="IPR038678">
    <property type="entry name" value="Spondin_N_sf"/>
</dbReference>
<dbReference type="AlphaFoldDB" id="A0A482VJU2"/>
<proteinExistence type="predicted"/>
<dbReference type="InterPro" id="IPR009465">
    <property type="entry name" value="Spondin_N"/>
</dbReference>
<dbReference type="PANTHER" id="PTHR11311:SF16">
    <property type="entry name" value="SPONDIN-1"/>
    <property type="match status" value="1"/>
</dbReference>
<dbReference type="STRING" id="1661398.A0A482VJU2"/>
<dbReference type="Gene3D" id="2.60.40.4060">
    <property type="entry name" value="Reeler domain"/>
    <property type="match status" value="1"/>
</dbReference>
<keyword evidence="8" id="KW-0732">Signal</keyword>
<dbReference type="Gene3D" id="2.60.40.2130">
    <property type="entry name" value="F-spondin domain"/>
    <property type="match status" value="1"/>
</dbReference>